<dbReference type="Pfam" id="PF13181">
    <property type="entry name" value="TPR_8"/>
    <property type="match status" value="2"/>
</dbReference>
<feature type="repeat" description="TPR" evidence="4">
    <location>
        <begin position="179"/>
        <end position="212"/>
    </location>
</feature>
<dbReference type="InterPro" id="IPR011990">
    <property type="entry name" value="TPR-like_helical_dom_sf"/>
</dbReference>
<dbReference type="PROSITE" id="PS50293">
    <property type="entry name" value="TPR_REGION"/>
    <property type="match status" value="1"/>
</dbReference>
<feature type="repeat" description="TPR" evidence="4">
    <location>
        <begin position="213"/>
        <end position="246"/>
    </location>
</feature>
<dbReference type="Pfam" id="PF14559">
    <property type="entry name" value="TPR_19"/>
    <property type="match status" value="1"/>
</dbReference>
<dbReference type="PANTHER" id="PTHR44186">
    <property type="match status" value="1"/>
</dbReference>
<dbReference type="InterPro" id="IPR019734">
    <property type="entry name" value="TPR_rpt"/>
</dbReference>
<keyword evidence="1" id="KW-0677">Repeat</keyword>
<dbReference type="OrthoDB" id="309339at2759"/>
<keyword evidence="6" id="KW-1185">Reference proteome</keyword>
<dbReference type="GO" id="GO:0061512">
    <property type="term" value="P:protein localization to cilium"/>
    <property type="evidence" value="ECO:0007669"/>
    <property type="project" value="TreeGrafter"/>
</dbReference>
<evidence type="ECO:0008006" key="7">
    <source>
        <dbReference type="Google" id="ProtNLM"/>
    </source>
</evidence>
<evidence type="ECO:0000313" key="5">
    <source>
        <dbReference type="EMBL" id="CAD7243207.1"/>
    </source>
</evidence>
<name>A0A7R8X9P9_9CRUS</name>
<keyword evidence="2 4" id="KW-0802">TPR repeat</keyword>
<evidence type="ECO:0000256" key="4">
    <source>
        <dbReference type="PROSITE-ProRule" id="PRU00339"/>
    </source>
</evidence>
<evidence type="ECO:0000256" key="3">
    <source>
        <dbReference type="ARBA" id="ARBA00023778"/>
    </source>
</evidence>
<evidence type="ECO:0000313" key="6">
    <source>
        <dbReference type="Proteomes" id="UP000677054"/>
    </source>
</evidence>
<proteinExistence type="inferred from homology"/>
<accession>A0A7R8X9P9</accession>
<protein>
    <recommendedName>
        <fullName evidence="7">Bardet-Biedl syndrome 4</fullName>
    </recommendedName>
</protein>
<evidence type="ECO:0000256" key="1">
    <source>
        <dbReference type="ARBA" id="ARBA00022737"/>
    </source>
</evidence>
<dbReference type="Proteomes" id="UP000677054">
    <property type="component" value="Unassembled WGS sequence"/>
</dbReference>
<comment type="similarity">
    <text evidence="3">Belongs to the BBS4 family.</text>
</comment>
<dbReference type="SMART" id="SM00028">
    <property type="entry name" value="TPR"/>
    <property type="match status" value="9"/>
</dbReference>
<dbReference type="GO" id="GO:0036064">
    <property type="term" value="C:ciliary basal body"/>
    <property type="evidence" value="ECO:0007669"/>
    <property type="project" value="TreeGrafter"/>
</dbReference>
<dbReference type="Gene3D" id="1.25.40.10">
    <property type="entry name" value="Tetratricopeptide repeat domain"/>
    <property type="match status" value="3"/>
</dbReference>
<evidence type="ECO:0000256" key="2">
    <source>
        <dbReference type="ARBA" id="ARBA00022803"/>
    </source>
</evidence>
<dbReference type="PANTHER" id="PTHR44186:SF1">
    <property type="entry name" value="BARDET-BIEDL SYNDROME 4 PROTEIN"/>
    <property type="match status" value="1"/>
</dbReference>
<organism evidence="5">
    <name type="scientific">Darwinula stevensoni</name>
    <dbReference type="NCBI Taxonomy" id="69355"/>
    <lineage>
        <taxon>Eukaryota</taxon>
        <taxon>Metazoa</taxon>
        <taxon>Ecdysozoa</taxon>
        <taxon>Arthropoda</taxon>
        <taxon>Crustacea</taxon>
        <taxon>Oligostraca</taxon>
        <taxon>Ostracoda</taxon>
        <taxon>Podocopa</taxon>
        <taxon>Podocopida</taxon>
        <taxon>Darwinulocopina</taxon>
        <taxon>Darwinuloidea</taxon>
        <taxon>Darwinulidae</taxon>
        <taxon>Darwinula</taxon>
    </lineage>
</organism>
<gene>
    <name evidence="5" type="ORF">DSTB1V02_LOCUS3138</name>
</gene>
<reference evidence="5" key="1">
    <citation type="submission" date="2020-11" db="EMBL/GenBank/DDBJ databases">
        <authorList>
            <person name="Tran Van P."/>
        </authorList>
    </citation>
    <scope>NUCLEOTIDE SEQUENCE</scope>
</reference>
<dbReference type="EMBL" id="CAJPEV010000387">
    <property type="protein sequence ID" value="CAG0884735.1"/>
    <property type="molecule type" value="Genomic_DNA"/>
</dbReference>
<dbReference type="PROSITE" id="PS50005">
    <property type="entry name" value="TPR"/>
    <property type="match status" value="3"/>
</dbReference>
<dbReference type="SUPFAM" id="SSF48452">
    <property type="entry name" value="TPR-like"/>
    <property type="match status" value="2"/>
</dbReference>
<dbReference type="GO" id="GO:0060271">
    <property type="term" value="P:cilium assembly"/>
    <property type="evidence" value="ECO:0007669"/>
    <property type="project" value="TreeGrafter"/>
</dbReference>
<feature type="repeat" description="TPR" evidence="4">
    <location>
        <begin position="112"/>
        <end position="145"/>
    </location>
</feature>
<dbReference type="AlphaFoldDB" id="A0A7R8X9P9"/>
<dbReference type="EMBL" id="LR899904">
    <property type="protein sequence ID" value="CAD7243207.1"/>
    <property type="molecule type" value="Genomic_DNA"/>
</dbReference>
<sequence>MERLELQSVDRLNWLIHLHFVRREYDKCRALIEEQFSDSKGTCEYANYAMALILREEGKIQESFELFQSCAVLNPSSIKNLKQAARSLFLLGRHKAAIEIYSEAQKYSEGDAEILYNMGLCHMYLGNMDDSKHFLREALGLEKRVIIFETLAKIFTLENDYQGAIDIYRAAIEAFPDCVELYTPLGLLYLKLGHTQRAMEQLGTALKLDPHHTKAILSSGAIVQNHGDLESALKKYRIAIQRIPDSGPIWNNIAMCFYGKKKFVAGISCLKRALYLTPFDWKILYNLGLVHITMQQYASAFHFLSAAANLRQKPAVFTLLALALVHLDDPENAKAAFGEALRLENADSHRMDPYLSINYALFMQSHEAFQRFIDQLSKHRKKQLDPEIAEAGKLLAEKFGIAFELDEKKRQKKEDLEDEQEREDV</sequence>